<dbReference type="GO" id="GO:0009536">
    <property type="term" value="C:plastid"/>
    <property type="evidence" value="ECO:0007669"/>
    <property type="project" value="UniProtKB-SubCell"/>
</dbReference>
<evidence type="ECO:0000256" key="3">
    <source>
        <dbReference type="SAM" id="MobiDB-lite"/>
    </source>
</evidence>
<dbReference type="InterPro" id="IPR006843">
    <property type="entry name" value="PAP/fibrillin_dom"/>
</dbReference>
<feature type="compositionally biased region" description="Basic and acidic residues" evidence="3">
    <location>
        <begin position="202"/>
        <end position="211"/>
    </location>
</feature>
<dbReference type="EMBL" id="HBIP01035864">
    <property type="protein sequence ID" value="CAE0506746.1"/>
    <property type="molecule type" value="Transcribed_RNA"/>
</dbReference>
<evidence type="ECO:0000259" key="4">
    <source>
        <dbReference type="PROSITE" id="PS51782"/>
    </source>
</evidence>
<dbReference type="CDD" id="cd00118">
    <property type="entry name" value="LysM"/>
    <property type="match status" value="1"/>
</dbReference>
<evidence type="ECO:0000313" key="6">
    <source>
        <dbReference type="EMBL" id="CAE0506746.1"/>
    </source>
</evidence>
<dbReference type="InterPro" id="IPR018392">
    <property type="entry name" value="LysM"/>
</dbReference>
<dbReference type="Gene3D" id="3.10.350.10">
    <property type="entry name" value="LysM domain"/>
    <property type="match status" value="1"/>
</dbReference>
<dbReference type="EMBL" id="HBIP01035863">
    <property type="protein sequence ID" value="CAE0506745.1"/>
    <property type="molecule type" value="Transcribed_RNA"/>
</dbReference>
<dbReference type="PROSITE" id="PS51782">
    <property type="entry name" value="LYSM"/>
    <property type="match status" value="1"/>
</dbReference>
<reference evidence="5" key="1">
    <citation type="submission" date="2021-01" db="EMBL/GenBank/DDBJ databases">
        <authorList>
            <person name="Corre E."/>
            <person name="Pelletier E."/>
            <person name="Niang G."/>
            <person name="Scheremetjew M."/>
            <person name="Finn R."/>
            <person name="Kale V."/>
            <person name="Holt S."/>
            <person name="Cochrane G."/>
            <person name="Meng A."/>
            <person name="Brown T."/>
            <person name="Cohen L."/>
        </authorList>
    </citation>
    <scope>NUCLEOTIDE SEQUENCE</scope>
    <source>
        <strain evidence="5">CCMP1320</strain>
    </source>
</reference>
<feature type="compositionally biased region" description="Low complexity" evidence="3">
    <location>
        <begin position="223"/>
        <end position="262"/>
    </location>
</feature>
<name>A0A6S8PUZ3_DUNTE</name>
<dbReference type="SMART" id="SM00257">
    <property type="entry name" value="LysM"/>
    <property type="match status" value="1"/>
</dbReference>
<sequence>MLLSIRSSPFRGRSTACRAVGGQPKMFHVVSPGESLGFIASQYGVPIEDLKAANNSHKDILRPHPGKEIVIPQSRMLHTREKPRAVQTIGNPSASLSLTGFQSAVAANAPGIQLVAGLIAAAAFGRVLLQWAPSPAPVPAQGPGGYYQPPTTTAFSGVDALLQEAQAEIQQVEGQLHGLQVARLRQPQGPQRTATLLPPETPRIKSEDRKPGMLQNVFASTTTLAPPANSSSSSSTASSTATLTPSSSSSSSSSSSASSPATEVVGPESEGGPANAAGKQQGQGNQLFGFGWPTSQPQQAAQPQTWPLPFQEPEQPLQAQWQQQPASTVLPFSGPAELVVQSNRTPQPAPPTPTFPLNDPFAGKSLISLKSNLMDEVIGTARGVTATGRQRGAIEELILALEARNPQPKPTSCMGMMEGHWKLVYTTNTQTLMMLNAIDALPLVDIGNVYQIIDAESMTASNKIDIALPISQSWPLSLTSEAMFEVRTPRAFKVRFTKVGLDTYVQTPQILSALEIPDTISVLGTSVDLTPLRELIVNPLNAGLETAQSVLQTALNPEFEVQVSELASSWMLTTYLDETVRISRDESGRLFVMMKDFEKDDPLFASEDDSSTSLE</sequence>
<organism evidence="5">
    <name type="scientific">Dunaliella tertiolecta</name>
    <name type="common">Green alga</name>
    <dbReference type="NCBI Taxonomy" id="3047"/>
    <lineage>
        <taxon>Eukaryota</taxon>
        <taxon>Viridiplantae</taxon>
        <taxon>Chlorophyta</taxon>
        <taxon>core chlorophytes</taxon>
        <taxon>Chlorophyceae</taxon>
        <taxon>CS clade</taxon>
        <taxon>Chlamydomonadales</taxon>
        <taxon>Dunaliellaceae</taxon>
        <taxon>Dunaliella</taxon>
    </lineage>
</organism>
<dbReference type="AlphaFoldDB" id="A0A6S8PUZ3"/>
<dbReference type="PANTHER" id="PTHR31906">
    <property type="entry name" value="PLASTID-LIPID-ASSOCIATED PROTEIN 4, CHLOROPLASTIC-RELATED"/>
    <property type="match status" value="1"/>
</dbReference>
<feature type="region of interest" description="Disordered" evidence="3">
    <location>
        <begin position="184"/>
        <end position="211"/>
    </location>
</feature>
<evidence type="ECO:0000313" key="5">
    <source>
        <dbReference type="EMBL" id="CAE0506745.1"/>
    </source>
</evidence>
<dbReference type="InterPro" id="IPR036779">
    <property type="entry name" value="LysM_dom_sf"/>
</dbReference>
<comment type="subcellular location">
    <subcellularLocation>
        <location evidence="1">Plastid</location>
    </subcellularLocation>
</comment>
<dbReference type="InterPro" id="IPR039633">
    <property type="entry name" value="PAP"/>
</dbReference>
<feature type="region of interest" description="Disordered" evidence="3">
    <location>
        <begin position="223"/>
        <end position="325"/>
    </location>
</feature>
<dbReference type="Pfam" id="PF01476">
    <property type="entry name" value="LysM"/>
    <property type="match status" value="1"/>
</dbReference>
<feature type="domain" description="LysM" evidence="4">
    <location>
        <begin position="26"/>
        <end position="71"/>
    </location>
</feature>
<proteinExistence type="predicted"/>
<feature type="compositionally biased region" description="Low complexity" evidence="3">
    <location>
        <begin position="271"/>
        <end position="325"/>
    </location>
</feature>
<keyword evidence="2" id="KW-0934">Plastid</keyword>
<dbReference type="SUPFAM" id="SSF54106">
    <property type="entry name" value="LysM domain"/>
    <property type="match status" value="1"/>
</dbReference>
<protein>
    <recommendedName>
        <fullName evidence="4">LysM domain-containing protein</fullName>
    </recommendedName>
</protein>
<accession>A0A6S8PUZ3</accession>
<gene>
    <name evidence="5" type="ORF">DTER00134_LOCUS21821</name>
    <name evidence="6" type="ORF">DTER00134_LOCUS21822</name>
</gene>
<evidence type="ECO:0000256" key="1">
    <source>
        <dbReference type="ARBA" id="ARBA00004474"/>
    </source>
</evidence>
<dbReference type="Pfam" id="PF04755">
    <property type="entry name" value="PAP_fibrillin"/>
    <property type="match status" value="1"/>
</dbReference>
<evidence type="ECO:0000256" key="2">
    <source>
        <dbReference type="ARBA" id="ARBA00022640"/>
    </source>
</evidence>